<dbReference type="InterPro" id="IPR055985">
    <property type="entry name" value="DUF7563"/>
</dbReference>
<evidence type="ECO:0000313" key="2">
    <source>
        <dbReference type="Proteomes" id="UP000019024"/>
    </source>
</evidence>
<gene>
    <name evidence="1" type="ORF">HALLA_14405</name>
</gene>
<dbReference type="HOGENOM" id="CLU_2340053_0_0_2"/>
<evidence type="ECO:0000313" key="1">
    <source>
        <dbReference type="EMBL" id="AHF99801.1"/>
    </source>
</evidence>
<dbReference type="KEGG" id="hlr:HALLA_14405"/>
<dbReference type="AlphaFoldDB" id="W0JRB8"/>
<dbReference type="RefSeq" id="WP_049953046.1">
    <property type="nucleotide sequence ID" value="NZ_CP007055.1"/>
</dbReference>
<organism evidence="1 2">
    <name type="scientific">Halostagnicola larsenii XH-48</name>
    <dbReference type="NCBI Taxonomy" id="797299"/>
    <lineage>
        <taxon>Archaea</taxon>
        <taxon>Methanobacteriati</taxon>
        <taxon>Methanobacteriota</taxon>
        <taxon>Stenosarchaea group</taxon>
        <taxon>Halobacteria</taxon>
        <taxon>Halobacteriales</taxon>
        <taxon>Natrialbaceae</taxon>
        <taxon>Halostagnicola</taxon>
    </lineage>
</organism>
<dbReference type="Proteomes" id="UP000019024">
    <property type="component" value="Chromosome"/>
</dbReference>
<name>W0JRB8_9EURY</name>
<accession>W0JRB8</accession>
<dbReference type="EMBL" id="CP007055">
    <property type="protein sequence ID" value="AHF99801.1"/>
    <property type="molecule type" value="Genomic_DNA"/>
</dbReference>
<reference evidence="1 2" key="1">
    <citation type="submission" date="2014-01" db="EMBL/GenBank/DDBJ databases">
        <authorList>
            <consortium name="DOE Joint Genome Institute"/>
            <person name="Anderson I."/>
            <person name="Huntemann M."/>
            <person name="Han J."/>
            <person name="Chen A."/>
            <person name="Kyrpides N."/>
            <person name="Mavromatis K."/>
            <person name="Markowitz V."/>
            <person name="Palaniappan K."/>
            <person name="Ivanova N."/>
            <person name="Schaumberg A."/>
            <person name="Pati A."/>
            <person name="Liolios K."/>
            <person name="Nordberg H.P."/>
            <person name="Cantor M.N."/>
            <person name="Hua S.X."/>
            <person name="Woyke T."/>
        </authorList>
    </citation>
    <scope>NUCLEOTIDE SEQUENCE [LARGE SCALE GENOMIC DNA]</scope>
    <source>
        <strain evidence="1 2">XH-48</strain>
    </source>
</reference>
<dbReference type="OrthoDB" id="189700at2157"/>
<dbReference type="GeneID" id="25145619"/>
<proteinExistence type="predicted"/>
<dbReference type="eggNOG" id="arCOG06449">
    <property type="taxonomic scope" value="Archaea"/>
</dbReference>
<sequence length="108" mass="11988">MQSWSAEKQENQRCLCCGGHVTPEFRRGYGDPDDRAYRCPDCDTIRRLGKGSAAGKDIGDVDPLENPNRFGVPHEQPDRFSVPIDELPSNVRSLVESRAVATDGGEKR</sequence>
<evidence type="ECO:0008006" key="3">
    <source>
        <dbReference type="Google" id="ProtNLM"/>
    </source>
</evidence>
<keyword evidence="2" id="KW-1185">Reference proteome</keyword>
<dbReference type="Pfam" id="PF24444">
    <property type="entry name" value="DUF7563"/>
    <property type="match status" value="1"/>
</dbReference>
<protein>
    <recommendedName>
        <fullName evidence="3">Small CPxCG-related zinc finger protein</fullName>
    </recommendedName>
</protein>